<evidence type="ECO:0000313" key="3">
    <source>
        <dbReference type="EMBL" id="SGY77740.1"/>
    </source>
</evidence>
<dbReference type="Pfam" id="PF17921">
    <property type="entry name" value="Integrase_H2C2"/>
    <property type="match status" value="1"/>
</dbReference>
<dbReference type="Proteomes" id="UP000249464">
    <property type="component" value="Unassembled WGS sequence"/>
</dbReference>
<evidence type="ECO:0000256" key="1">
    <source>
        <dbReference type="SAM" id="MobiDB-lite"/>
    </source>
</evidence>
<dbReference type="EMBL" id="FQNC01000047">
    <property type="protein sequence ID" value="SGY77740.1"/>
    <property type="molecule type" value="Genomic_DNA"/>
</dbReference>
<dbReference type="InterPro" id="IPR041588">
    <property type="entry name" value="Integrase_H2C2"/>
</dbReference>
<dbReference type="STRING" id="796604.A0A2X0P763"/>
<accession>A0A2X0P763</accession>
<dbReference type="AlphaFoldDB" id="A0A2X0P763"/>
<sequence>MRPARSARLNSTPGYSYKDGIARFEGRIFLPKTGDFRKNAIHDAHDATGHFGLHKTYEQLRRDFIWSGMKELCKEYVESCSVCQTMKMHGTGFAGRIHNLNLRNRKGARTGIGPAAGEITRALRQLRAFKSPPQGGGLAGARPSPLAPAR</sequence>
<feature type="region of interest" description="Disordered" evidence="1">
    <location>
        <begin position="130"/>
        <end position="150"/>
    </location>
</feature>
<name>A0A2X0P763_9BASI</name>
<gene>
    <name evidence="3" type="primary">BQ5605_C005g03713</name>
    <name evidence="3" type="ORF">BQ5605_C005G03713</name>
</gene>
<feature type="domain" description="Integrase zinc-binding" evidence="2">
    <location>
        <begin position="36"/>
        <end position="88"/>
    </location>
</feature>
<evidence type="ECO:0000313" key="4">
    <source>
        <dbReference type="Proteomes" id="UP000249464"/>
    </source>
</evidence>
<proteinExistence type="predicted"/>
<dbReference type="Gene3D" id="1.10.340.70">
    <property type="match status" value="1"/>
</dbReference>
<protein>
    <submittedName>
        <fullName evidence="3">BQ5605_C005g03713 protein</fullName>
    </submittedName>
</protein>
<keyword evidence="4" id="KW-1185">Reference proteome</keyword>
<organism evidence="3 4">
    <name type="scientific">Microbotryum silenes-dioicae</name>
    <dbReference type="NCBI Taxonomy" id="796604"/>
    <lineage>
        <taxon>Eukaryota</taxon>
        <taxon>Fungi</taxon>
        <taxon>Dikarya</taxon>
        <taxon>Basidiomycota</taxon>
        <taxon>Pucciniomycotina</taxon>
        <taxon>Microbotryomycetes</taxon>
        <taxon>Microbotryales</taxon>
        <taxon>Microbotryaceae</taxon>
        <taxon>Microbotryum</taxon>
    </lineage>
</organism>
<reference evidence="3 4" key="1">
    <citation type="submission" date="2016-11" db="EMBL/GenBank/DDBJ databases">
        <authorList>
            <person name="Jaros S."/>
            <person name="Januszkiewicz K."/>
            <person name="Wedrychowicz H."/>
        </authorList>
    </citation>
    <scope>NUCLEOTIDE SEQUENCE [LARGE SCALE GENOMIC DNA]</scope>
</reference>
<evidence type="ECO:0000259" key="2">
    <source>
        <dbReference type="Pfam" id="PF17921"/>
    </source>
</evidence>